<protein>
    <submittedName>
        <fullName evidence="6">Hydrolase or acyltransferase of alpha/beta superfamily</fullName>
        <ecNumber evidence="6">3.3.2.10</ecNumber>
    </submittedName>
</protein>
<gene>
    <name evidence="6" type="ORF">UA74_24320</name>
</gene>
<evidence type="ECO:0000256" key="1">
    <source>
        <dbReference type="ARBA" id="ARBA00010088"/>
    </source>
</evidence>
<evidence type="ECO:0000259" key="5">
    <source>
        <dbReference type="Pfam" id="PF06441"/>
    </source>
</evidence>
<evidence type="ECO:0000256" key="3">
    <source>
        <dbReference type="ARBA" id="ARBA00022801"/>
    </source>
</evidence>
<feature type="active site" description="Proton donor" evidence="4">
    <location>
        <position position="311"/>
    </location>
</feature>
<evidence type="ECO:0000313" key="7">
    <source>
        <dbReference type="Proteomes" id="UP000185511"/>
    </source>
</evidence>
<dbReference type="InterPro" id="IPR016292">
    <property type="entry name" value="Epoxide_hydrolase"/>
</dbReference>
<keyword evidence="2" id="KW-0058">Aromatic hydrocarbons catabolism</keyword>
<name>A0AAC9PTN7_9PSEU</name>
<keyword evidence="6" id="KW-0012">Acyltransferase</keyword>
<dbReference type="GO" id="GO:0016746">
    <property type="term" value="F:acyltransferase activity"/>
    <property type="evidence" value="ECO:0007669"/>
    <property type="project" value="UniProtKB-KW"/>
</dbReference>
<evidence type="ECO:0000256" key="4">
    <source>
        <dbReference type="PIRSR" id="PIRSR001112-1"/>
    </source>
</evidence>
<keyword evidence="7" id="KW-1185">Reference proteome</keyword>
<feature type="active site" description="Nucleophile" evidence="4">
    <location>
        <position position="183"/>
    </location>
</feature>
<accession>A0AAC9PTN7</accession>
<dbReference type="InterPro" id="IPR029058">
    <property type="entry name" value="AB_hydrolase_fold"/>
</dbReference>
<evidence type="ECO:0000256" key="2">
    <source>
        <dbReference type="ARBA" id="ARBA00022797"/>
    </source>
</evidence>
<dbReference type="PANTHER" id="PTHR21661">
    <property type="entry name" value="EPOXIDE HYDROLASE 1-RELATED"/>
    <property type="match status" value="1"/>
</dbReference>
<dbReference type="KEGG" id="acad:UA74_24320"/>
<dbReference type="Pfam" id="PF06441">
    <property type="entry name" value="EHN"/>
    <property type="match status" value="1"/>
</dbReference>
<dbReference type="PRINTS" id="PR00412">
    <property type="entry name" value="EPOXHYDRLASE"/>
</dbReference>
<dbReference type="PIRSF" id="PIRSF001112">
    <property type="entry name" value="Epoxide_hydrolase"/>
    <property type="match status" value="1"/>
</dbReference>
<feature type="domain" description="Epoxide hydrolase N-terminal" evidence="5">
    <location>
        <begin position="8"/>
        <end position="113"/>
    </location>
</feature>
<dbReference type="Gene3D" id="3.40.50.1820">
    <property type="entry name" value="alpha/beta hydrolase"/>
    <property type="match status" value="1"/>
</dbReference>
<dbReference type="GO" id="GO:0004301">
    <property type="term" value="F:epoxide hydrolase activity"/>
    <property type="evidence" value="ECO:0007669"/>
    <property type="project" value="UniProtKB-EC"/>
</dbReference>
<keyword evidence="6" id="KW-0808">Transferase</keyword>
<dbReference type="InterPro" id="IPR000639">
    <property type="entry name" value="Epox_hydrolase-like"/>
</dbReference>
<keyword evidence="3 6" id="KW-0378">Hydrolase</keyword>
<comment type="similarity">
    <text evidence="1">Belongs to the peptidase S33 family.</text>
</comment>
<dbReference type="RefSeq" id="WP_075742349.1">
    <property type="nucleotide sequence ID" value="NZ_CP016076.1"/>
</dbReference>
<dbReference type="EMBL" id="CP016076">
    <property type="protein sequence ID" value="APU16879.1"/>
    <property type="molecule type" value="Genomic_DNA"/>
</dbReference>
<dbReference type="PANTHER" id="PTHR21661:SF35">
    <property type="entry name" value="EPOXIDE HYDROLASE"/>
    <property type="match status" value="1"/>
</dbReference>
<dbReference type="GO" id="GO:0097176">
    <property type="term" value="P:epoxide metabolic process"/>
    <property type="evidence" value="ECO:0007669"/>
    <property type="project" value="TreeGrafter"/>
</dbReference>
<dbReference type="SUPFAM" id="SSF53474">
    <property type="entry name" value="alpha/beta-Hydrolases"/>
    <property type="match status" value="1"/>
</dbReference>
<dbReference type="EC" id="3.3.2.10" evidence="6"/>
<dbReference type="InterPro" id="IPR010497">
    <property type="entry name" value="Epoxide_hydro_N"/>
</dbReference>
<feature type="active site" description="Proton acceptor" evidence="4">
    <location>
        <position position="360"/>
    </location>
</feature>
<dbReference type="AlphaFoldDB" id="A0AAC9PTN7"/>
<organism evidence="6 7">
    <name type="scientific">Actinoalloteichus fjordicus</name>
    <dbReference type="NCBI Taxonomy" id="1612552"/>
    <lineage>
        <taxon>Bacteria</taxon>
        <taxon>Bacillati</taxon>
        <taxon>Actinomycetota</taxon>
        <taxon>Actinomycetes</taxon>
        <taxon>Pseudonocardiales</taxon>
        <taxon>Pseudonocardiaceae</taxon>
        <taxon>Actinoalloteichus</taxon>
    </lineage>
</organism>
<dbReference type="Proteomes" id="UP000185511">
    <property type="component" value="Chromosome"/>
</dbReference>
<evidence type="ECO:0000313" key="6">
    <source>
        <dbReference type="EMBL" id="APU16879.1"/>
    </source>
</evidence>
<reference evidence="7" key="1">
    <citation type="submission" date="2016-06" db="EMBL/GenBank/DDBJ databases">
        <title>Complete genome sequence of Actinoalloteichus fjordicus DSM 46855 (=ADI127-17), type strain of the new species Actinoalloteichus fjordicus.</title>
        <authorList>
            <person name="Ruckert C."/>
            <person name="Nouioui I."/>
            <person name="Willmese J."/>
            <person name="van Wezel G."/>
            <person name="Klenk H.-P."/>
            <person name="Kalinowski J."/>
            <person name="Zotchev S.B."/>
        </authorList>
    </citation>
    <scope>NUCLEOTIDE SEQUENCE [LARGE SCALE GENOMIC DNA]</scope>
    <source>
        <strain evidence="7">ADI127-7</strain>
    </source>
</reference>
<sequence>MTTPTPEIRPFRIDVPQDRLDDLSARLAATRWPDELPGMGWDHGMPVSYLRGLVEYWRTGYDWRAQETALNEIPQYITEIDGQQVHFLHIRSPEPAALPLVMMHGWPASFVEFLDVIGPLTDPRSHGGDPADAFHLVIPSPPGFAFSGPTREAGQSGSERHAEVVAALMARLGYTSYGTQGGDFGSLVGPQIGRIATEHVVGVHVNGLLTIGGWDQDTSGWDEADQRRLAEQGGFEEVGGYAAIQSTRPQTLAFGLHDSPVGLLGWIVDLFKTFSNPAKELPEDAVDRDALLTNVMIYWFTETFASSTRIYKESTHWGAELADSGVPTACALFPGDVTIRAVAEQQHTVVRWTEYDRGGHFAAMEAPDLLVEDVRAFFRTLRAA</sequence>
<proteinExistence type="inferred from homology"/>